<dbReference type="AlphaFoldDB" id="A0A4S3TQH2"/>
<evidence type="ECO:0000313" key="1">
    <source>
        <dbReference type="EMBL" id="THE64798.1"/>
    </source>
</evidence>
<dbReference type="RefSeq" id="WP_141464768.1">
    <property type="nucleotide sequence ID" value="NZ_RBZW01000025.1"/>
</dbReference>
<dbReference type="Proteomes" id="UP000318864">
    <property type="component" value="Unassembled WGS sequence"/>
</dbReference>
<organism evidence="1 2">
    <name type="scientific">Salinadaptatus halalkaliphilus</name>
    <dbReference type="NCBI Taxonomy" id="2419781"/>
    <lineage>
        <taxon>Archaea</taxon>
        <taxon>Methanobacteriati</taxon>
        <taxon>Methanobacteriota</taxon>
        <taxon>Stenosarchaea group</taxon>
        <taxon>Halobacteria</taxon>
        <taxon>Halobacteriales</taxon>
        <taxon>Natrialbaceae</taxon>
        <taxon>Salinadaptatus</taxon>
    </lineage>
</organism>
<dbReference type="InterPro" id="IPR008969">
    <property type="entry name" value="CarboxyPept-like_regulatory"/>
</dbReference>
<keyword evidence="2" id="KW-1185">Reference proteome</keyword>
<evidence type="ECO:0000313" key="2">
    <source>
        <dbReference type="Proteomes" id="UP000318864"/>
    </source>
</evidence>
<dbReference type="GO" id="GO:0004180">
    <property type="term" value="F:carboxypeptidase activity"/>
    <property type="evidence" value="ECO:0007669"/>
    <property type="project" value="UniProtKB-KW"/>
</dbReference>
<keyword evidence="1" id="KW-0645">Protease</keyword>
<accession>A0A4S3TQH2</accession>
<dbReference type="SUPFAM" id="SSF49464">
    <property type="entry name" value="Carboxypeptidase regulatory domain-like"/>
    <property type="match status" value="1"/>
</dbReference>
<keyword evidence="1" id="KW-0121">Carboxypeptidase</keyword>
<dbReference type="OrthoDB" id="200409at2157"/>
<dbReference type="EMBL" id="RBZW01000025">
    <property type="protein sequence ID" value="THE64798.1"/>
    <property type="molecule type" value="Genomic_DNA"/>
</dbReference>
<sequence>MRVERQLVLEVERHELPVGRPVTVRVRDRSGRPVEDATVAVGSTRERTDARGYCTISLRSPGFWKIVASKPSTDRHSYRSISGLLRVLPRSQRARAMP</sequence>
<protein>
    <submittedName>
        <fullName evidence="1">Carboxypeptidase regulatory-like domain-containing protein</fullName>
    </submittedName>
</protein>
<keyword evidence="1" id="KW-0378">Hydrolase</keyword>
<reference evidence="1 2" key="1">
    <citation type="submission" date="2018-10" db="EMBL/GenBank/DDBJ databases">
        <title>Natronolimnobius sp. XQ-INN 246 isolated from Inner Mongolia Autonomous Region of China.</title>
        <authorList>
            <person name="Xue Q."/>
        </authorList>
    </citation>
    <scope>NUCLEOTIDE SEQUENCE [LARGE SCALE GENOMIC DNA]</scope>
    <source>
        <strain evidence="1 2">XQ-INN 246</strain>
    </source>
</reference>
<gene>
    <name evidence="1" type="ORF">D8Y22_11105</name>
</gene>
<proteinExistence type="predicted"/>
<dbReference type="Gene3D" id="2.60.40.1120">
    <property type="entry name" value="Carboxypeptidase-like, regulatory domain"/>
    <property type="match status" value="1"/>
</dbReference>
<comment type="caution">
    <text evidence="1">The sequence shown here is derived from an EMBL/GenBank/DDBJ whole genome shotgun (WGS) entry which is preliminary data.</text>
</comment>
<name>A0A4S3TQH2_9EURY</name>